<feature type="domain" description="AB hydrolase-1" evidence="1">
    <location>
        <begin position="10"/>
        <end position="217"/>
    </location>
</feature>
<dbReference type="Pfam" id="PF12697">
    <property type="entry name" value="Abhydrolase_6"/>
    <property type="match status" value="1"/>
</dbReference>
<evidence type="ECO:0000313" key="2">
    <source>
        <dbReference type="EMBL" id="THV26525.1"/>
    </source>
</evidence>
<organism evidence="2 3">
    <name type="scientific">Glycomyces paridis</name>
    <dbReference type="NCBI Taxonomy" id="2126555"/>
    <lineage>
        <taxon>Bacteria</taxon>
        <taxon>Bacillati</taxon>
        <taxon>Actinomycetota</taxon>
        <taxon>Actinomycetes</taxon>
        <taxon>Glycomycetales</taxon>
        <taxon>Glycomycetaceae</taxon>
        <taxon>Glycomyces</taxon>
    </lineage>
</organism>
<dbReference type="InterPro" id="IPR052897">
    <property type="entry name" value="Sec-Metab_Biosynth_Hydrolase"/>
</dbReference>
<keyword evidence="2" id="KW-0378">Hydrolase</keyword>
<reference evidence="2 3" key="1">
    <citation type="journal article" date="2018" name="Int. J. Syst. Evol. Microbiol.">
        <title>Glycomyces paridis sp. nov., isolated from the medicinal plant Paris polyphylla.</title>
        <authorList>
            <person name="Fang X.M."/>
            <person name="Bai J.L."/>
            <person name="Su J."/>
            <person name="Zhao L.L."/>
            <person name="Liu H.Y."/>
            <person name="Ma B.P."/>
            <person name="Zhang Y.Q."/>
            <person name="Yu L.Y."/>
        </authorList>
    </citation>
    <scope>NUCLEOTIDE SEQUENCE [LARGE SCALE GENOMIC DNA]</scope>
    <source>
        <strain evidence="2 3">CPCC 204357</strain>
    </source>
</reference>
<dbReference type="OrthoDB" id="9773549at2"/>
<dbReference type="PANTHER" id="PTHR37017:SF11">
    <property type="entry name" value="ESTERASE_LIPASE_THIOESTERASE DOMAIN-CONTAINING PROTEIN"/>
    <property type="match status" value="1"/>
</dbReference>
<dbReference type="InterPro" id="IPR000073">
    <property type="entry name" value="AB_hydrolase_1"/>
</dbReference>
<dbReference type="RefSeq" id="WP_136531154.1">
    <property type="nucleotide sequence ID" value="NZ_STGX01000014.1"/>
</dbReference>
<dbReference type="Proteomes" id="UP000305792">
    <property type="component" value="Unassembled WGS sequence"/>
</dbReference>
<accession>A0A4S8PAF0</accession>
<dbReference type="InterPro" id="IPR029058">
    <property type="entry name" value="AB_hydrolase_fold"/>
</dbReference>
<dbReference type="PANTHER" id="PTHR37017">
    <property type="entry name" value="AB HYDROLASE-1 DOMAIN-CONTAINING PROTEIN-RELATED"/>
    <property type="match status" value="1"/>
</dbReference>
<name>A0A4S8PAF0_9ACTN</name>
<keyword evidence="3" id="KW-1185">Reference proteome</keyword>
<dbReference type="SUPFAM" id="SSF53474">
    <property type="entry name" value="alpha/beta-Hydrolases"/>
    <property type="match status" value="1"/>
</dbReference>
<dbReference type="EMBL" id="STGX01000014">
    <property type="protein sequence ID" value="THV26525.1"/>
    <property type="molecule type" value="Genomic_DNA"/>
</dbReference>
<comment type="caution">
    <text evidence="2">The sequence shown here is derived from an EMBL/GenBank/DDBJ whole genome shotgun (WGS) entry which is preliminary data.</text>
</comment>
<evidence type="ECO:0000259" key="1">
    <source>
        <dbReference type="Pfam" id="PF12697"/>
    </source>
</evidence>
<gene>
    <name evidence="2" type="ORF">E9998_18390</name>
</gene>
<sequence length="228" mass="25295">MPHSDDQAVFVLVHGGGSSSWDWHLVAPRLRERGHEVIAVDLPIEDGANGLPEFADAVADAIGGRERVVLVAHSLGGFTAPLVCERTGVDLMVLLTAMIPVPGESMGAWWSATGHDALGIDIGSEERMIAAFVHDLPVEAAREALAHGREQAGDRWDEPTPMRAWPDVPTRFLLCRDDRFFPPEFMRPVVKERLGIEPDEIDGSHSVMLSRPDELADRLHRYWTERDR</sequence>
<dbReference type="AlphaFoldDB" id="A0A4S8PAF0"/>
<dbReference type="Gene3D" id="3.40.50.1820">
    <property type="entry name" value="alpha/beta hydrolase"/>
    <property type="match status" value="1"/>
</dbReference>
<evidence type="ECO:0000313" key="3">
    <source>
        <dbReference type="Proteomes" id="UP000305792"/>
    </source>
</evidence>
<protein>
    <submittedName>
        <fullName evidence="2">Alpha/beta hydrolase</fullName>
    </submittedName>
</protein>
<proteinExistence type="predicted"/>
<dbReference type="GO" id="GO:0016787">
    <property type="term" value="F:hydrolase activity"/>
    <property type="evidence" value="ECO:0007669"/>
    <property type="project" value="UniProtKB-KW"/>
</dbReference>